<reference evidence="1 2" key="1">
    <citation type="submission" date="2018-06" db="EMBL/GenBank/DDBJ databases">
        <title>Extensive metabolic versatility and redundancy in microbially diverse, dynamic hydrothermal sediments.</title>
        <authorList>
            <person name="Dombrowski N."/>
            <person name="Teske A."/>
            <person name="Baker B.J."/>
        </authorList>
    </citation>
    <scope>NUCLEOTIDE SEQUENCE [LARGE SCALE GENOMIC DNA]</scope>
    <source>
        <strain evidence="1">B34_G17</strain>
    </source>
</reference>
<evidence type="ECO:0000313" key="2">
    <source>
        <dbReference type="Proteomes" id="UP000272051"/>
    </source>
</evidence>
<protein>
    <submittedName>
        <fullName evidence="1">Uncharacterized protein</fullName>
    </submittedName>
</protein>
<gene>
    <name evidence="1" type="ORF">DRJ33_02905</name>
</gene>
<accession>A0A497EZX5</accession>
<evidence type="ECO:0000313" key="1">
    <source>
        <dbReference type="EMBL" id="RLE52756.1"/>
    </source>
</evidence>
<sequence>MSRSKTFQVMWTGIVQLSIVEKRRRYTLGQKSLSPAVIAHELAHYLADIKGERKRMRMGEFGDMAVLMDLSHVCLPPLWHIQILYLAFQIRKSVRKLKLLLRRLKKS</sequence>
<dbReference type="EMBL" id="QMQX01000037">
    <property type="protein sequence ID" value="RLE52756.1"/>
    <property type="molecule type" value="Genomic_DNA"/>
</dbReference>
<organism evidence="1 2">
    <name type="scientific">Thermoproteota archaeon</name>
    <dbReference type="NCBI Taxonomy" id="2056631"/>
    <lineage>
        <taxon>Archaea</taxon>
        <taxon>Thermoproteota</taxon>
    </lineage>
</organism>
<dbReference type="AlphaFoldDB" id="A0A497EZX5"/>
<comment type="caution">
    <text evidence="1">The sequence shown here is derived from an EMBL/GenBank/DDBJ whole genome shotgun (WGS) entry which is preliminary data.</text>
</comment>
<proteinExistence type="predicted"/>
<dbReference type="Proteomes" id="UP000272051">
    <property type="component" value="Unassembled WGS sequence"/>
</dbReference>
<name>A0A497EZX5_9CREN</name>